<dbReference type="OrthoDB" id="7875555at2"/>
<evidence type="ECO:0000313" key="1">
    <source>
        <dbReference type="EMBL" id="SDC43268.1"/>
    </source>
</evidence>
<dbReference type="AlphaFoldDB" id="A0A1G6LJ08"/>
<dbReference type="Proteomes" id="UP000199628">
    <property type="component" value="Unassembled WGS sequence"/>
</dbReference>
<reference evidence="2" key="1">
    <citation type="submission" date="2016-10" db="EMBL/GenBank/DDBJ databases">
        <authorList>
            <person name="Varghese N."/>
            <person name="Submissions S."/>
        </authorList>
    </citation>
    <scope>NUCLEOTIDE SEQUENCE [LARGE SCALE GENOMIC DNA]</scope>
    <source>
        <strain evidence="2">CGMCC 1.9108</strain>
    </source>
</reference>
<dbReference type="RefSeq" id="WP_093027786.1">
    <property type="nucleotide sequence ID" value="NZ_FMZV01000002.1"/>
</dbReference>
<dbReference type="EMBL" id="FMZV01000002">
    <property type="protein sequence ID" value="SDC43268.1"/>
    <property type="molecule type" value="Genomic_DNA"/>
</dbReference>
<gene>
    <name evidence="1" type="ORF">SAMN04488239_102257</name>
</gene>
<name>A0A1G6LJ08_9RHOB</name>
<organism evidence="1 2">
    <name type="scientific">Ruegeria marina</name>
    <dbReference type="NCBI Taxonomy" id="639004"/>
    <lineage>
        <taxon>Bacteria</taxon>
        <taxon>Pseudomonadati</taxon>
        <taxon>Pseudomonadota</taxon>
        <taxon>Alphaproteobacteria</taxon>
        <taxon>Rhodobacterales</taxon>
        <taxon>Roseobacteraceae</taxon>
        <taxon>Ruegeria</taxon>
    </lineage>
</organism>
<proteinExistence type="predicted"/>
<sequence>MFTLSLPFPILRNPLQSLFAKKAKAVQPTESEETSLRNRREFINEMLTRSPEAFASTYDIESAMLMFPERF</sequence>
<accession>A0A1G6LJ08</accession>
<evidence type="ECO:0000313" key="2">
    <source>
        <dbReference type="Proteomes" id="UP000199628"/>
    </source>
</evidence>
<keyword evidence="2" id="KW-1185">Reference proteome</keyword>
<protein>
    <submittedName>
        <fullName evidence="1">Uncharacterized protein</fullName>
    </submittedName>
</protein>